<evidence type="ECO:0000313" key="1">
    <source>
        <dbReference type="EMBL" id="KAH9829526.1"/>
    </source>
</evidence>
<accession>A0A9W7STY5</accession>
<sequence length="143" mass="15367">MPVLGSAFPGGHNPRVAFFRAAQLPASDEPALVPLVEAADDADMVEVDELDDDTDEEEFWRWMVLRGPAVENILLTSSEFMAPKPLEFQPPKRVFGAKLSGAATAVIERAGTGGRVPGRKDAQTPQGTVDASLSVARYLDAIF</sequence>
<reference evidence="1 2" key="1">
    <citation type="journal article" date="2018" name="IMA Fungus">
        <title>IMA Genome-F 10: Nine draft genome sequences of Claviceps purpurea s.lat., including C. arundinis, C. humidiphila, and C. cf. spartinae, pseudomolecules for the pitch canker pathogen Fusarium circinatum, draft genome of Davidsoniella eucalypti, Grosmannia galeiformis, Quambalaria eucalypti, and Teratosphaeria destructans.</title>
        <authorList>
            <person name="Wingfield B.D."/>
            <person name="Liu M."/>
            <person name="Nguyen H.D."/>
            <person name="Lane F.A."/>
            <person name="Morgan S.W."/>
            <person name="De Vos L."/>
            <person name="Wilken P.M."/>
            <person name="Duong T.A."/>
            <person name="Aylward J."/>
            <person name="Coetzee M.P."/>
            <person name="Dadej K."/>
            <person name="De Beer Z.W."/>
            <person name="Findlay W."/>
            <person name="Havenga M."/>
            <person name="Kolarik M."/>
            <person name="Menzies J.G."/>
            <person name="Naidoo K."/>
            <person name="Pochopski O."/>
            <person name="Shoukouhi P."/>
            <person name="Santana Q.C."/>
            <person name="Seifert K.A."/>
            <person name="Soal N."/>
            <person name="Steenkamp E.T."/>
            <person name="Tatham C.T."/>
            <person name="van der Nest M.A."/>
            <person name="Wingfield M.J."/>
        </authorList>
    </citation>
    <scope>NUCLEOTIDE SEQUENCE [LARGE SCALE GENOMIC DNA]</scope>
    <source>
        <strain evidence="1">CMW44962</strain>
    </source>
</reference>
<protein>
    <submittedName>
        <fullName evidence="1">Uncharacterized protein</fullName>
    </submittedName>
</protein>
<name>A0A9W7STY5_9PEZI</name>
<reference evidence="1 2" key="2">
    <citation type="journal article" date="2021" name="Curr. Genet.">
        <title>Genetic response to nitrogen starvation in the aggressive Eucalyptus foliar pathogen Teratosphaeria destructans.</title>
        <authorList>
            <person name="Havenga M."/>
            <person name="Wingfield B.D."/>
            <person name="Wingfield M.J."/>
            <person name="Dreyer L.L."/>
            <person name="Roets F."/>
            <person name="Aylward J."/>
        </authorList>
    </citation>
    <scope>NUCLEOTIDE SEQUENCE [LARGE SCALE GENOMIC DNA]</scope>
    <source>
        <strain evidence="1">CMW44962</strain>
    </source>
</reference>
<proteinExistence type="predicted"/>
<gene>
    <name evidence="1" type="ORF">Tdes44962_MAKER09127</name>
</gene>
<evidence type="ECO:0000313" key="2">
    <source>
        <dbReference type="Proteomes" id="UP001138500"/>
    </source>
</evidence>
<dbReference type="EMBL" id="RIBY02001357">
    <property type="protein sequence ID" value="KAH9829526.1"/>
    <property type="molecule type" value="Genomic_DNA"/>
</dbReference>
<comment type="caution">
    <text evidence="1">The sequence shown here is derived from an EMBL/GenBank/DDBJ whole genome shotgun (WGS) entry which is preliminary data.</text>
</comment>
<keyword evidence="2" id="KW-1185">Reference proteome</keyword>
<dbReference type="AlphaFoldDB" id="A0A9W7STY5"/>
<organism evidence="1 2">
    <name type="scientific">Teratosphaeria destructans</name>
    <dbReference type="NCBI Taxonomy" id="418781"/>
    <lineage>
        <taxon>Eukaryota</taxon>
        <taxon>Fungi</taxon>
        <taxon>Dikarya</taxon>
        <taxon>Ascomycota</taxon>
        <taxon>Pezizomycotina</taxon>
        <taxon>Dothideomycetes</taxon>
        <taxon>Dothideomycetidae</taxon>
        <taxon>Mycosphaerellales</taxon>
        <taxon>Teratosphaeriaceae</taxon>
        <taxon>Teratosphaeria</taxon>
    </lineage>
</organism>
<dbReference type="Proteomes" id="UP001138500">
    <property type="component" value="Unassembled WGS sequence"/>
</dbReference>